<accession>A0AAN5CSR6</accession>
<organism evidence="10 11">
    <name type="scientific">Pristionchus mayeri</name>
    <dbReference type="NCBI Taxonomy" id="1317129"/>
    <lineage>
        <taxon>Eukaryota</taxon>
        <taxon>Metazoa</taxon>
        <taxon>Ecdysozoa</taxon>
        <taxon>Nematoda</taxon>
        <taxon>Chromadorea</taxon>
        <taxon>Rhabditida</taxon>
        <taxon>Rhabditina</taxon>
        <taxon>Diplogasteromorpha</taxon>
        <taxon>Diplogasteroidea</taxon>
        <taxon>Neodiplogasteridae</taxon>
        <taxon>Pristionchus</taxon>
    </lineage>
</organism>
<feature type="signal peptide" evidence="7">
    <location>
        <begin position="1"/>
        <end position="15"/>
    </location>
</feature>
<keyword evidence="5" id="KW-0865">Zymogen</keyword>
<dbReference type="InterPro" id="IPR025660">
    <property type="entry name" value="Pept_his_AS"/>
</dbReference>
<dbReference type="GO" id="GO:0006508">
    <property type="term" value="P:proteolysis"/>
    <property type="evidence" value="ECO:0007669"/>
    <property type="project" value="UniProtKB-KW"/>
</dbReference>
<dbReference type="PROSITE" id="PS00639">
    <property type="entry name" value="THIOL_PROTEASE_HIS"/>
    <property type="match status" value="1"/>
</dbReference>
<dbReference type="InterPro" id="IPR000169">
    <property type="entry name" value="Pept_cys_AS"/>
</dbReference>
<dbReference type="SMART" id="SM00645">
    <property type="entry name" value="Pept_C1"/>
    <property type="match status" value="1"/>
</dbReference>
<dbReference type="PROSITE" id="PS00139">
    <property type="entry name" value="THIOL_PROTEASE_CYS"/>
    <property type="match status" value="1"/>
</dbReference>
<dbReference type="InterPro" id="IPR000668">
    <property type="entry name" value="Peptidase_C1A_C"/>
</dbReference>
<evidence type="ECO:0000313" key="11">
    <source>
        <dbReference type="Proteomes" id="UP001328107"/>
    </source>
</evidence>
<keyword evidence="3" id="KW-0378">Hydrolase</keyword>
<dbReference type="SUPFAM" id="SSF54001">
    <property type="entry name" value="Cysteine proteinases"/>
    <property type="match status" value="1"/>
</dbReference>
<evidence type="ECO:0000259" key="9">
    <source>
        <dbReference type="SMART" id="SM00848"/>
    </source>
</evidence>
<feature type="domain" description="Peptidase C1A papain C-terminal" evidence="8">
    <location>
        <begin position="123"/>
        <end position="345"/>
    </location>
</feature>
<dbReference type="Gene3D" id="3.90.70.10">
    <property type="entry name" value="Cysteine proteinases"/>
    <property type="match status" value="1"/>
</dbReference>
<evidence type="ECO:0000256" key="2">
    <source>
        <dbReference type="ARBA" id="ARBA00022670"/>
    </source>
</evidence>
<evidence type="ECO:0000256" key="3">
    <source>
        <dbReference type="ARBA" id="ARBA00022801"/>
    </source>
</evidence>
<reference evidence="11" key="1">
    <citation type="submission" date="2022-10" db="EMBL/GenBank/DDBJ databases">
        <title>Genome assembly of Pristionchus species.</title>
        <authorList>
            <person name="Yoshida K."/>
            <person name="Sommer R.J."/>
        </authorList>
    </citation>
    <scope>NUCLEOTIDE SEQUENCE [LARGE SCALE GENOMIC DNA]</scope>
    <source>
        <strain evidence="11">RS5460</strain>
    </source>
</reference>
<evidence type="ECO:0000256" key="7">
    <source>
        <dbReference type="SAM" id="SignalP"/>
    </source>
</evidence>
<proteinExistence type="inferred from homology"/>
<feature type="domain" description="Cathepsin propeptide inhibitor" evidence="9">
    <location>
        <begin position="25"/>
        <end position="87"/>
    </location>
</feature>
<dbReference type="SMART" id="SM00848">
    <property type="entry name" value="Inhibitor_I29"/>
    <property type="match status" value="1"/>
</dbReference>
<dbReference type="InterPro" id="IPR025661">
    <property type="entry name" value="Pept_asp_AS"/>
</dbReference>
<protein>
    <recommendedName>
        <fullName evidence="12">Peptidase</fullName>
    </recommendedName>
</protein>
<dbReference type="InterPro" id="IPR038765">
    <property type="entry name" value="Papain-like_cys_pep_sf"/>
</dbReference>
<name>A0AAN5CSR6_9BILA</name>
<keyword evidence="6" id="KW-1015">Disulfide bond</keyword>
<evidence type="ECO:0000256" key="6">
    <source>
        <dbReference type="ARBA" id="ARBA00023157"/>
    </source>
</evidence>
<feature type="chain" id="PRO_5042848772" description="Peptidase" evidence="7">
    <location>
        <begin position="16"/>
        <end position="348"/>
    </location>
</feature>
<sequence>MFSIWFLLLVAGISCQDPSTDRAEWKEWRATVGKDRSYQNANDEEEHALAFEKSLILVKENKLAFEKGEVHYTLALNEFADRTDAELAVLRMDAESVKARKEYISNLKDSVDDDDSTVKDNKLRSSFDWRQYSKAKFPEIEDQGSCGSCYSFSSMFAMEAQLAIFNNITTSLSKQYVLDCTWYVDPKTLLNRGCSGGLDIVTYEWLHANGKGVPETSVYEYTGENRVRSCPATTSGPTYKVKSFRHANNSETLLQENLLRWGPITCGIHASKKFQLYYDGIYHEDNCDSADIDHSVVAIGYGSENGVDFWILRNSWGTNWGQGGYGKLMRGTNECGFPDTTAWPQVTF</sequence>
<dbReference type="CDD" id="cd02248">
    <property type="entry name" value="Peptidase_C1A"/>
    <property type="match status" value="1"/>
</dbReference>
<dbReference type="InterPro" id="IPR013201">
    <property type="entry name" value="Prot_inhib_I29"/>
</dbReference>
<evidence type="ECO:0000313" key="10">
    <source>
        <dbReference type="EMBL" id="GMR49674.1"/>
    </source>
</evidence>
<dbReference type="PANTHER" id="PTHR12411">
    <property type="entry name" value="CYSTEINE PROTEASE FAMILY C1-RELATED"/>
    <property type="match status" value="1"/>
</dbReference>
<dbReference type="Proteomes" id="UP001328107">
    <property type="component" value="Unassembled WGS sequence"/>
</dbReference>
<dbReference type="AlphaFoldDB" id="A0AAN5CSR6"/>
<evidence type="ECO:0000256" key="5">
    <source>
        <dbReference type="ARBA" id="ARBA00023145"/>
    </source>
</evidence>
<gene>
    <name evidence="10" type="ORF">PMAYCL1PPCAC_19869</name>
</gene>
<keyword evidence="2" id="KW-0645">Protease</keyword>
<comment type="caution">
    <text evidence="10">The sequence shown here is derived from an EMBL/GenBank/DDBJ whole genome shotgun (WGS) entry which is preliminary data.</text>
</comment>
<dbReference type="Pfam" id="PF00112">
    <property type="entry name" value="Peptidase_C1"/>
    <property type="match status" value="1"/>
</dbReference>
<evidence type="ECO:0000256" key="4">
    <source>
        <dbReference type="ARBA" id="ARBA00022807"/>
    </source>
</evidence>
<dbReference type="GO" id="GO:0008234">
    <property type="term" value="F:cysteine-type peptidase activity"/>
    <property type="evidence" value="ECO:0007669"/>
    <property type="project" value="UniProtKB-KW"/>
</dbReference>
<dbReference type="PRINTS" id="PR00705">
    <property type="entry name" value="PAPAIN"/>
</dbReference>
<dbReference type="InterPro" id="IPR039417">
    <property type="entry name" value="Peptidase_C1A_papain-like"/>
</dbReference>
<dbReference type="EMBL" id="BTRK01000004">
    <property type="protein sequence ID" value="GMR49674.1"/>
    <property type="molecule type" value="Genomic_DNA"/>
</dbReference>
<keyword evidence="4" id="KW-0788">Thiol protease</keyword>
<keyword evidence="7" id="KW-0732">Signal</keyword>
<dbReference type="InterPro" id="IPR013128">
    <property type="entry name" value="Peptidase_C1A"/>
</dbReference>
<evidence type="ECO:0008006" key="12">
    <source>
        <dbReference type="Google" id="ProtNLM"/>
    </source>
</evidence>
<evidence type="ECO:0000259" key="8">
    <source>
        <dbReference type="SMART" id="SM00645"/>
    </source>
</evidence>
<comment type="similarity">
    <text evidence="1">Belongs to the peptidase C1 family.</text>
</comment>
<evidence type="ECO:0000256" key="1">
    <source>
        <dbReference type="ARBA" id="ARBA00008455"/>
    </source>
</evidence>
<dbReference type="Pfam" id="PF08246">
    <property type="entry name" value="Inhibitor_I29"/>
    <property type="match status" value="1"/>
</dbReference>
<keyword evidence="11" id="KW-1185">Reference proteome</keyword>
<dbReference type="PROSITE" id="PS00640">
    <property type="entry name" value="THIOL_PROTEASE_ASN"/>
    <property type="match status" value="1"/>
</dbReference>